<dbReference type="InterPro" id="IPR020449">
    <property type="entry name" value="Tscrpt_reg_AraC-type_HTH"/>
</dbReference>
<evidence type="ECO:0000256" key="2">
    <source>
        <dbReference type="ARBA" id="ARBA00023125"/>
    </source>
</evidence>
<reference evidence="5" key="1">
    <citation type="submission" date="2009-07" db="EMBL/GenBank/DDBJ databases">
        <authorList>
            <person name="Weinstock G."/>
            <person name="Sodergren E."/>
            <person name="Clifton S."/>
            <person name="Fulton L."/>
            <person name="Fulton B."/>
            <person name="Courtney L."/>
            <person name="Fronick C."/>
            <person name="Harrison M."/>
            <person name="Strong C."/>
            <person name="Farmer C."/>
            <person name="Delahaunty K."/>
            <person name="Markovic C."/>
            <person name="Hall O."/>
            <person name="Minx P."/>
            <person name="Tomlinson C."/>
            <person name="Mitreva M."/>
            <person name="Nelson J."/>
            <person name="Hou S."/>
            <person name="Wollam A."/>
            <person name="Pepin K.H."/>
            <person name="Johnson M."/>
            <person name="Bhonagiri V."/>
            <person name="Nash W.E."/>
            <person name="Warren W."/>
            <person name="Chinwalla A."/>
            <person name="Mardis E.R."/>
            <person name="Wilson R.K."/>
        </authorList>
    </citation>
    <scope>NUCLEOTIDE SEQUENCE [LARGE SCALE GENOMIC DNA]</scope>
    <source>
        <strain evidence="5">DSM 14469</strain>
    </source>
</reference>
<sequence>MAGKRDGIIEMGGNMKKITEQCRDAVLLAESDGCQVYQFRNETGEGTITLYEVFPGVALAYNDFHMRYYNSVFEPGRDLFCIDHCREGRLEYAARDNACGYVEAGDLKLDRRLTHSGRFEMPLSHYHGVMISFDMETACRTLPQEIKDFPVNLQALQKKFCKDIYPVVLRGGSQIAHIFAELYAVPEQIKRAYFKIKILELLLFLEALQPSEHAEEKPYFYKPQVEKTKALQQFLLLHLDENFTQEELSGRFDIPQTTMKKCFKSIFGATIGAYVTECRMNRAAVLLKTSRDMSVAEIAGRVGYDSPSKFAMAFRRQMGMSPAEYRKRR</sequence>
<dbReference type="InterPro" id="IPR053142">
    <property type="entry name" value="PchR_regulatory_protein"/>
</dbReference>
<evidence type="ECO:0000259" key="4">
    <source>
        <dbReference type="PROSITE" id="PS01124"/>
    </source>
</evidence>
<accession>C6LLX3</accession>
<evidence type="ECO:0000313" key="5">
    <source>
        <dbReference type="EMBL" id="EET58383.1"/>
    </source>
</evidence>
<keyword evidence="3" id="KW-0804">Transcription</keyword>
<dbReference type="GO" id="GO:0043565">
    <property type="term" value="F:sequence-specific DNA binding"/>
    <property type="evidence" value="ECO:0007669"/>
    <property type="project" value="InterPro"/>
</dbReference>
<evidence type="ECO:0000313" key="6">
    <source>
        <dbReference type="Proteomes" id="UP000005561"/>
    </source>
</evidence>
<keyword evidence="6" id="KW-1185">Reference proteome</keyword>
<dbReference type="Gene3D" id="1.10.10.60">
    <property type="entry name" value="Homeodomain-like"/>
    <property type="match status" value="1"/>
</dbReference>
<name>C6LLX3_9FIRM</name>
<dbReference type="eggNOG" id="COG2207">
    <property type="taxonomic scope" value="Bacteria"/>
</dbReference>
<dbReference type="PANTHER" id="PTHR47893:SF1">
    <property type="entry name" value="REGULATORY PROTEIN PCHR"/>
    <property type="match status" value="1"/>
</dbReference>
<dbReference type="InterPro" id="IPR018060">
    <property type="entry name" value="HTH_AraC"/>
</dbReference>
<evidence type="ECO:0000256" key="1">
    <source>
        <dbReference type="ARBA" id="ARBA00023015"/>
    </source>
</evidence>
<dbReference type="SMART" id="SM00342">
    <property type="entry name" value="HTH_ARAC"/>
    <property type="match status" value="1"/>
</dbReference>
<proteinExistence type="predicted"/>
<dbReference type="SUPFAM" id="SSF46689">
    <property type="entry name" value="Homeodomain-like"/>
    <property type="match status" value="1"/>
</dbReference>
<evidence type="ECO:0000256" key="3">
    <source>
        <dbReference type="ARBA" id="ARBA00023163"/>
    </source>
</evidence>
<feature type="domain" description="HTH araC/xylS-type" evidence="4">
    <location>
        <begin position="229"/>
        <end position="328"/>
    </location>
</feature>
<dbReference type="EMBL" id="ACCL02000034">
    <property type="protein sequence ID" value="EET58383.1"/>
    <property type="molecule type" value="Genomic_DNA"/>
</dbReference>
<dbReference type="PRINTS" id="PR00032">
    <property type="entry name" value="HTHARAC"/>
</dbReference>
<dbReference type="InterPro" id="IPR009057">
    <property type="entry name" value="Homeodomain-like_sf"/>
</dbReference>
<organism evidence="5 6">
    <name type="scientific">Marvinbryantia formatexigens DSM 14469</name>
    <dbReference type="NCBI Taxonomy" id="478749"/>
    <lineage>
        <taxon>Bacteria</taxon>
        <taxon>Bacillati</taxon>
        <taxon>Bacillota</taxon>
        <taxon>Clostridia</taxon>
        <taxon>Lachnospirales</taxon>
        <taxon>Lachnospiraceae</taxon>
        <taxon>Marvinbryantia</taxon>
    </lineage>
</organism>
<dbReference type="Proteomes" id="UP000005561">
    <property type="component" value="Unassembled WGS sequence"/>
</dbReference>
<keyword evidence="1" id="KW-0805">Transcription regulation</keyword>
<comment type="caution">
    <text evidence="5">The sequence shown here is derived from an EMBL/GenBank/DDBJ whole genome shotgun (WGS) entry which is preliminary data.</text>
</comment>
<dbReference type="GO" id="GO:0003700">
    <property type="term" value="F:DNA-binding transcription factor activity"/>
    <property type="evidence" value="ECO:0007669"/>
    <property type="project" value="InterPro"/>
</dbReference>
<dbReference type="Pfam" id="PF12833">
    <property type="entry name" value="HTH_18"/>
    <property type="match status" value="1"/>
</dbReference>
<dbReference type="AlphaFoldDB" id="C6LLX3"/>
<gene>
    <name evidence="5" type="ORF">BRYFOR_09672</name>
</gene>
<protein>
    <submittedName>
        <fullName evidence="5">Transcriptional regulator, AraC family</fullName>
    </submittedName>
</protein>
<dbReference type="PANTHER" id="PTHR47893">
    <property type="entry name" value="REGULATORY PROTEIN PCHR"/>
    <property type="match status" value="1"/>
</dbReference>
<dbReference type="STRING" id="168384.SAMN05660368_00875"/>
<keyword evidence="2" id="KW-0238">DNA-binding</keyword>
<dbReference type="PROSITE" id="PS01124">
    <property type="entry name" value="HTH_ARAC_FAMILY_2"/>
    <property type="match status" value="1"/>
</dbReference>